<proteinExistence type="predicted"/>
<dbReference type="Gene3D" id="3.10.450.50">
    <property type="match status" value="1"/>
</dbReference>
<dbReference type="InterPro" id="IPR032710">
    <property type="entry name" value="NTF2-like_dom_sf"/>
</dbReference>
<gene>
    <name evidence="2" type="ORF">CW354_11305</name>
</gene>
<dbReference type="AlphaFoldDB" id="A0A2S7K569"/>
<dbReference type="OrthoDB" id="9102349at2"/>
<dbReference type="InterPro" id="IPR037401">
    <property type="entry name" value="SnoaL-like"/>
</dbReference>
<reference evidence="2 3" key="1">
    <citation type="submission" date="2017-12" db="EMBL/GenBank/DDBJ databases">
        <authorList>
            <person name="Hurst M.R.H."/>
        </authorList>
    </citation>
    <scope>NUCLEOTIDE SEQUENCE [LARGE SCALE GENOMIC DNA]</scope>
    <source>
        <strain evidence="2 3">SY-3-19</strain>
    </source>
</reference>
<dbReference type="SUPFAM" id="SSF54427">
    <property type="entry name" value="NTF2-like"/>
    <property type="match status" value="1"/>
</dbReference>
<dbReference type="EMBL" id="PJCH01000006">
    <property type="protein sequence ID" value="PQA87655.1"/>
    <property type="molecule type" value="Genomic_DNA"/>
</dbReference>
<accession>A0A2S7K569</accession>
<keyword evidence="3" id="KW-1185">Reference proteome</keyword>
<evidence type="ECO:0000259" key="1">
    <source>
        <dbReference type="Pfam" id="PF13577"/>
    </source>
</evidence>
<name>A0A2S7K569_9PROT</name>
<evidence type="ECO:0000313" key="2">
    <source>
        <dbReference type="EMBL" id="PQA87655.1"/>
    </source>
</evidence>
<comment type="caution">
    <text evidence="2">The sequence shown here is derived from an EMBL/GenBank/DDBJ whole genome shotgun (WGS) entry which is preliminary data.</text>
</comment>
<protein>
    <recommendedName>
        <fullName evidence="1">SnoaL-like domain-containing protein</fullName>
    </recommendedName>
</protein>
<dbReference type="Proteomes" id="UP000239504">
    <property type="component" value="Unassembled WGS sequence"/>
</dbReference>
<evidence type="ECO:0000313" key="3">
    <source>
        <dbReference type="Proteomes" id="UP000239504"/>
    </source>
</evidence>
<sequence>MASNRLKESRRVTFKLADYEFGSLRTPEELAIIRACEETFIAFCDFMDMGEVEKAMSLHVEDVVLYDAGRSEPMTGRALMLERMKKVRFSYPGRRTLHTPTNFRFHQVNGSEAECRVVISLYDLVKMPEGKGIGRYSTELLGYAAEEVRFVPENGFWRFHTRKVQFLAGMKQLPNGTMPGDLPWNE</sequence>
<feature type="domain" description="SnoaL-like" evidence="1">
    <location>
        <begin position="29"/>
        <end position="163"/>
    </location>
</feature>
<organism evidence="2 3">
    <name type="scientific">Hyphococcus luteus</name>
    <dbReference type="NCBI Taxonomy" id="2058213"/>
    <lineage>
        <taxon>Bacteria</taxon>
        <taxon>Pseudomonadati</taxon>
        <taxon>Pseudomonadota</taxon>
        <taxon>Alphaproteobacteria</taxon>
        <taxon>Parvularculales</taxon>
        <taxon>Parvularculaceae</taxon>
        <taxon>Hyphococcus</taxon>
    </lineage>
</organism>
<dbReference type="Pfam" id="PF13577">
    <property type="entry name" value="SnoaL_4"/>
    <property type="match status" value="1"/>
</dbReference>